<feature type="region of interest" description="Disordered" evidence="4">
    <location>
        <begin position="123"/>
        <end position="190"/>
    </location>
</feature>
<feature type="region of interest" description="Disordered" evidence="4">
    <location>
        <begin position="748"/>
        <end position="787"/>
    </location>
</feature>
<feature type="domain" description="GAR" evidence="5">
    <location>
        <begin position="2209"/>
        <end position="2284"/>
    </location>
</feature>
<dbReference type="EMBL" id="AQGS01000631">
    <property type="protein sequence ID" value="EPS37588.1"/>
    <property type="molecule type" value="Genomic_DNA"/>
</dbReference>
<dbReference type="SUPFAM" id="SSF143575">
    <property type="entry name" value="GAS2 domain-like"/>
    <property type="match status" value="1"/>
</dbReference>
<dbReference type="STRING" id="1284197.S8BE97"/>
<feature type="compositionally biased region" description="Low complexity" evidence="4">
    <location>
        <begin position="2076"/>
        <end position="2088"/>
    </location>
</feature>
<accession>S8BE97</accession>
<evidence type="ECO:0000259" key="5">
    <source>
        <dbReference type="PROSITE" id="PS51460"/>
    </source>
</evidence>
<feature type="compositionally biased region" description="Basic and acidic residues" evidence="4">
    <location>
        <begin position="831"/>
        <end position="846"/>
    </location>
</feature>
<feature type="region of interest" description="Disordered" evidence="4">
    <location>
        <begin position="2308"/>
        <end position="2421"/>
    </location>
</feature>
<dbReference type="GO" id="GO:0008017">
    <property type="term" value="F:microtubule binding"/>
    <property type="evidence" value="ECO:0007669"/>
    <property type="project" value="InterPro"/>
</dbReference>
<comment type="caution">
    <text evidence="6">The sequence shown here is derived from an EMBL/GenBank/DDBJ whole genome shotgun (WGS) entry which is preliminary data.</text>
</comment>
<feature type="compositionally biased region" description="Low complexity" evidence="4">
    <location>
        <begin position="1"/>
        <end position="13"/>
    </location>
</feature>
<dbReference type="OrthoDB" id="5409589at2759"/>
<feature type="region of interest" description="Disordered" evidence="4">
    <location>
        <begin position="2436"/>
        <end position="2461"/>
    </location>
</feature>
<feature type="compositionally biased region" description="Basic and acidic residues" evidence="4">
    <location>
        <begin position="1796"/>
        <end position="1814"/>
    </location>
</feature>
<dbReference type="CDD" id="cd06503">
    <property type="entry name" value="ATP-synt_Fo_b"/>
    <property type="match status" value="1"/>
</dbReference>
<evidence type="ECO:0000256" key="1">
    <source>
        <dbReference type="ARBA" id="ARBA00004245"/>
    </source>
</evidence>
<feature type="compositionally biased region" description="Low complexity" evidence="4">
    <location>
        <begin position="815"/>
        <end position="830"/>
    </location>
</feature>
<feature type="compositionally biased region" description="Acidic residues" evidence="4">
    <location>
        <begin position="1239"/>
        <end position="1255"/>
    </location>
</feature>
<feature type="compositionally biased region" description="Low complexity" evidence="4">
    <location>
        <begin position="23"/>
        <end position="40"/>
    </location>
</feature>
<feature type="region of interest" description="Disordered" evidence="4">
    <location>
        <begin position="1563"/>
        <end position="1582"/>
    </location>
</feature>
<proteinExistence type="predicted"/>
<evidence type="ECO:0000313" key="6">
    <source>
        <dbReference type="EMBL" id="EPS37588.1"/>
    </source>
</evidence>
<organism evidence="6 7">
    <name type="scientific">Dactylellina haptotyla (strain CBS 200.50)</name>
    <name type="common">Nematode-trapping fungus</name>
    <name type="synonym">Monacrosporium haptotylum</name>
    <dbReference type="NCBI Taxonomy" id="1284197"/>
    <lineage>
        <taxon>Eukaryota</taxon>
        <taxon>Fungi</taxon>
        <taxon>Dikarya</taxon>
        <taxon>Ascomycota</taxon>
        <taxon>Pezizomycotina</taxon>
        <taxon>Orbiliomycetes</taxon>
        <taxon>Orbiliales</taxon>
        <taxon>Orbiliaceae</taxon>
        <taxon>Dactylellina</taxon>
    </lineage>
</organism>
<keyword evidence="2" id="KW-0963">Cytoplasm</keyword>
<feature type="region of interest" description="Disordered" evidence="4">
    <location>
        <begin position="1479"/>
        <end position="1503"/>
    </location>
</feature>
<feature type="region of interest" description="Disordered" evidence="4">
    <location>
        <begin position="806"/>
        <end position="862"/>
    </location>
</feature>
<keyword evidence="3" id="KW-0206">Cytoskeleton</keyword>
<comment type="subcellular location">
    <subcellularLocation>
        <location evidence="1">Cytoplasm</location>
        <location evidence="1">Cytoskeleton</location>
    </subcellularLocation>
</comment>
<feature type="compositionally biased region" description="Polar residues" evidence="4">
    <location>
        <begin position="2373"/>
        <end position="2394"/>
    </location>
</feature>
<reference evidence="7" key="2">
    <citation type="submission" date="2013-04" db="EMBL/GenBank/DDBJ databases">
        <title>Genomic mechanisms accounting for the adaptation to parasitism in nematode-trapping fungi.</title>
        <authorList>
            <person name="Ahren D.G."/>
        </authorList>
    </citation>
    <scope>NUCLEOTIDE SEQUENCE [LARGE SCALE GENOMIC DNA]</scope>
    <source>
        <strain evidence="7">CBS 200.50</strain>
    </source>
</reference>
<feature type="compositionally biased region" description="Low complexity" evidence="4">
    <location>
        <begin position="2308"/>
        <end position="2323"/>
    </location>
</feature>
<feature type="region of interest" description="Disordered" evidence="4">
    <location>
        <begin position="1196"/>
        <end position="1275"/>
    </location>
</feature>
<evidence type="ECO:0000256" key="3">
    <source>
        <dbReference type="ARBA" id="ARBA00023212"/>
    </source>
</evidence>
<feature type="region of interest" description="Disordered" evidence="4">
    <location>
        <begin position="1759"/>
        <end position="2092"/>
    </location>
</feature>
<feature type="region of interest" description="Disordered" evidence="4">
    <location>
        <begin position="921"/>
        <end position="947"/>
    </location>
</feature>
<dbReference type="Proteomes" id="UP000015100">
    <property type="component" value="Unassembled WGS sequence"/>
</dbReference>
<dbReference type="eggNOG" id="ENOG502S51C">
    <property type="taxonomic scope" value="Eukaryota"/>
</dbReference>
<feature type="compositionally biased region" description="Low complexity" evidence="4">
    <location>
        <begin position="1838"/>
        <end position="1856"/>
    </location>
</feature>
<dbReference type="InterPro" id="IPR003108">
    <property type="entry name" value="GAR_dom"/>
</dbReference>
<feature type="region of interest" description="Disordered" evidence="4">
    <location>
        <begin position="1593"/>
        <end position="1630"/>
    </location>
</feature>
<sequence length="2583" mass="284377">MSSPRLPSPLSMSFRQDRPRPPSLSNPSSASSTPKSASPRTRMKFPSSSAAASVHDPLLSRLTPTTITKMSDLDFLPGEKEVGVWAATASEKIENYLREVENWEEATLWVKSDGDGFRVPERGTARKKRRKVDLSAPLTSTNSTSRRDAGDKKGLPVARRLFTQSARASATSSSTSISTGTQKGSVGVPGLHLDKKTKEAISMSQIDELLSPTTTPLLVKRLDFDLSGMTPTTPSRMWSSNAGPGTPMSPFSPAFDKPNKRRSLQVGVAGGMNTPTTLKRQTFDFTPNRGLVGASAVYRPTSSPNRALPSENGDPFASVTTTNNGQLMPPPPPPPTSNPASSAGHSPVLESATDSETDFAQTSESEIEEEEEEGEPGGGAAGGGGIDTEFLGSLTNSTLTYIATRIGAISADLSQQDIEGLKSRVLHFKSQQIDEQGNGRMSDSLAIITATTLQLLPPLHRLWHLLEVWGVRVEVCRVVPAFLGNLGRAEGVIMKKKKKVEALMVGEDEGGRWLEEIEEGVGEAAVNEVTLRTLEGGVDVVWEKRKTEVVDLVGVCGKIIDGMLDLLDGREETVPEEWIDRLEAVEAALEGWVFGEERRADGLKRRWREVVRHRREEEERRRREEVQRLRREELERRRRGEEEERLRKEEEERLRVLAEEERIRKEEEERLRKEEEEKLRRKREEERLRLEEEERLRKAEAERLRQEEEDRLRNAEEEFIRQAEEDARLHRLAEEARLKQEEAERFRAEFEEQQKRDEEARRELDAEEELSRRLAEEEAERRKAEERRIREIEERMIRKYEEMERAEEEARKQAEAAAAEAAEAAQAVETASRDAPSDIETEKLGDNLEVITNSDSPQLQVDQKEELEITDKEVQQTASEPIAEPITEPITDLIAEPIVDPIADAEPVLTAPPTTFEEHIDAPSEEHINPPAEEHTDPPSEKHMGLPSEEHLDYPLEEKLQTVNLVSESALKDVDAVFIPEEIVFEEPAVEETLDITTEREPPTRASEILLDDTAASNPLEAEPWADSSIREAEISGDGTVVEILPSISEDLEEEEREAVKVISLIAVEKDNISTDTEIATLDLSESANLHLPPQMRIPALSPIAEEQQTPLFALADPIAEIEVVKEERSLQLVANNDVSEVEITEIQESTKIEFLDPRPQDNIPTSLPLETTQDPESVLSTPELVEGALTLDDDDVIEDTPSSLPEVQRERNEEIESPMDLTTAVIDDPRAGESQSSEVEEPEEPASSNPEEDALVATEEPTILPNTAADIENVPVEEISTKRNDAIVPPTTVDLSPSQNIPEQLVPTALPTQESAQPVVEQTFAVSPLLIPTIPVIDNREVDSPSSDRGTGLAQPVSPVLTLHEPVPTLQIQAATPIEGHYNALDLSLGERAIPIEIKAPEETPIERVDPEIRVIVSEEGSENPPYELKGEDELPVQEKSPEYSVEDLPVAPQLEPTAEIPRISDVADIVTNEKPEEKAVIPITEPRAQPTEPPAKVSPYLAPIDGIDDYVSDIDDSDIATVADDEEFQAELRKERLGEDSSFIADTPTISENNKAVINIPPIVPSVPMSPSGTKDKGKVVHRISQSITKSLETTSESKTVENETAQISSVQSPVKQAKPVAPPKLSSPFHLNTQDILSKNAHQSRYDSFDSMASRNKPLDQSFNSLQSLEVARELTSPLSPTGSVIIHRVDDSFGQSFNSVLSDDTIPDVASPRLDRVKDWAEVDMMPDTPSIIEEDEEEVSPVKEEFDEKRFRYSMSSDNTDFKLEDPQFEPKKGKAIEKRMSVSEKWNSVSEKRNSVSEKRDSVTEKRNSGSRVNDEMAAGKMPPPQSRPRKSSVSSISSNSTSGGSSRVSETASRPTRPHGQPNSHVRRVSSIPTIAPPRPQVQKDTGVRRDRSNSNLQRHSYVSPAPSRREDPPSYQNMRSDSRASSRAESRSESRASAIPRKASASYLPTPTPPRVPPRTSSFEKTDPAYLKKKRSTASIASSRDITPKAPAQESRNIPSRSSSRIASYSSLRGQSSRQSLRGLPSPTSSGDPTSPTFETALRSQSSRQSLRSITETYSHQPSSAHRQQPYQAPQQASSPIYDPGQKIKVVKRKTNIIPSKPHIRVPLNGERDDGIKSPTSPIGFPTLRSMPSVHSTPMKGQELEDRLERKINKILVGLPSLTMTPSPMKKMVPPPINTAIEPPVRQPKFGESKLPIARTPSTPTIGQAPNLTISSKRTISQPGEVKMYHLHKSDEESPVKLFVRLVGDRGERVMVRVGGGWADLKEYLIEYASHHGIQGPRKIGSEGFVEFGEDARSIRASNSNSSLRSSFRGSPTPTFGNSSRPSSPLPGSKLPAPSSSRGNTPRAESPFLNRRPDSPGGRSQMGNSPGLQYGLQSSRGQQQLPRASPVTPNYDRPVTPGSAGLHPSYASPTFNTALAANFRRPTSRLSFGDFPDNAEGPPSSPIVPSVPLGLAGPKSKNLEISAEKQAWVDGMLGQVRKASAERNVRLGLPRMSSGGNLQAREDDEGSNSGIGTVGTSSGPRLSDMGKVGGTRRMYATKQSSYLGLKGGRASSSSLRHSEPGREEESGKGNR</sequence>
<feature type="compositionally biased region" description="Polar residues" evidence="4">
    <location>
        <begin position="2324"/>
        <end position="2335"/>
    </location>
</feature>
<feature type="region of interest" description="Disordered" evidence="4">
    <location>
        <begin position="295"/>
        <end position="389"/>
    </location>
</feature>
<name>S8BE97_DACHA</name>
<feature type="compositionally biased region" description="Basic and acidic residues" evidence="4">
    <location>
        <begin position="1765"/>
        <end position="1788"/>
    </location>
</feature>
<feature type="compositionally biased region" description="Polar residues" evidence="4">
    <location>
        <begin position="850"/>
        <end position="861"/>
    </location>
</feature>
<feature type="region of interest" description="Disordered" evidence="4">
    <location>
        <begin position="990"/>
        <end position="1026"/>
    </location>
</feature>
<evidence type="ECO:0000256" key="4">
    <source>
        <dbReference type="SAM" id="MobiDB-lite"/>
    </source>
</evidence>
<feature type="compositionally biased region" description="Polar residues" evidence="4">
    <location>
        <begin position="1163"/>
        <end position="1179"/>
    </location>
</feature>
<protein>
    <recommendedName>
        <fullName evidence="5">GAR domain-containing protein</fullName>
    </recommendedName>
</protein>
<dbReference type="GO" id="GO:0005856">
    <property type="term" value="C:cytoskeleton"/>
    <property type="evidence" value="ECO:0007669"/>
    <property type="project" value="UniProtKB-SubCell"/>
</dbReference>
<feature type="compositionally biased region" description="Polar residues" evidence="4">
    <location>
        <begin position="2062"/>
        <end position="2075"/>
    </location>
</feature>
<dbReference type="PROSITE" id="PS51460">
    <property type="entry name" value="GAR"/>
    <property type="match status" value="1"/>
</dbReference>
<feature type="compositionally biased region" description="Polar residues" evidence="4">
    <location>
        <begin position="352"/>
        <end position="362"/>
    </location>
</feature>
<evidence type="ECO:0000256" key="2">
    <source>
        <dbReference type="ARBA" id="ARBA00022490"/>
    </source>
</evidence>
<feature type="compositionally biased region" description="Polar residues" evidence="4">
    <location>
        <begin position="1605"/>
        <end position="1615"/>
    </location>
</feature>
<feature type="compositionally biased region" description="Basic and acidic residues" evidence="4">
    <location>
        <begin position="145"/>
        <end position="154"/>
    </location>
</feature>
<feature type="region of interest" description="Disordered" evidence="4">
    <location>
        <begin position="2110"/>
        <end position="2146"/>
    </location>
</feature>
<dbReference type="HOGENOM" id="CLU_228836_0_0_1"/>
<feature type="compositionally biased region" description="Basic and acidic residues" evidence="4">
    <location>
        <begin position="1928"/>
        <end position="1942"/>
    </location>
</feature>
<dbReference type="InterPro" id="IPR036534">
    <property type="entry name" value="GAR_dom_sf"/>
</dbReference>
<feature type="compositionally biased region" description="Low complexity" evidence="4">
    <location>
        <begin position="2003"/>
        <end position="2061"/>
    </location>
</feature>
<dbReference type="Gene3D" id="3.30.920.20">
    <property type="entry name" value="Gas2-like domain"/>
    <property type="match status" value="1"/>
</dbReference>
<feature type="region of interest" description="Disordered" evidence="4">
    <location>
        <begin position="1"/>
        <end position="61"/>
    </location>
</feature>
<feature type="compositionally biased region" description="Acidic residues" evidence="4">
    <location>
        <begin position="365"/>
        <end position="375"/>
    </location>
</feature>
<feature type="region of interest" description="Disordered" evidence="4">
    <location>
        <begin position="2496"/>
        <end position="2583"/>
    </location>
</feature>
<keyword evidence="7" id="KW-1185">Reference proteome</keyword>
<feature type="compositionally biased region" description="Pro residues" evidence="4">
    <location>
        <begin position="328"/>
        <end position="337"/>
    </location>
</feature>
<feature type="compositionally biased region" description="Basic and acidic residues" evidence="4">
    <location>
        <begin position="2568"/>
        <end position="2583"/>
    </location>
</feature>
<feature type="compositionally biased region" description="Polar residues" evidence="4">
    <location>
        <begin position="2519"/>
        <end position="2532"/>
    </location>
</feature>
<gene>
    <name evidence="6" type="ORF">H072_8713</name>
</gene>
<dbReference type="OMA" id="TRRMYAT"/>
<feature type="region of interest" description="Disordered" evidence="4">
    <location>
        <begin position="1157"/>
        <end position="1179"/>
    </location>
</feature>
<reference evidence="6 7" key="1">
    <citation type="journal article" date="2013" name="PLoS Genet.">
        <title>Genomic mechanisms accounting for the adaptation to parasitism in nematode-trapping fungi.</title>
        <authorList>
            <person name="Meerupati T."/>
            <person name="Andersson K.M."/>
            <person name="Friman E."/>
            <person name="Kumar D."/>
            <person name="Tunlid A."/>
            <person name="Ahren D."/>
        </authorList>
    </citation>
    <scope>NUCLEOTIDE SEQUENCE [LARGE SCALE GENOMIC DNA]</scope>
    <source>
        <strain evidence="6 7">CBS 200.50</strain>
    </source>
</reference>
<dbReference type="Pfam" id="PF02187">
    <property type="entry name" value="GAS2"/>
    <property type="match status" value="1"/>
</dbReference>
<feature type="compositionally biased region" description="Gly residues" evidence="4">
    <location>
        <begin position="376"/>
        <end position="386"/>
    </location>
</feature>
<feature type="compositionally biased region" description="Low complexity" evidence="4">
    <location>
        <begin position="1563"/>
        <end position="1574"/>
    </location>
</feature>
<evidence type="ECO:0000313" key="7">
    <source>
        <dbReference type="Proteomes" id="UP000015100"/>
    </source>
</evidence>
<feature type="compositionally biased region" description="Low complexity" evidence="4">
    <location>
        <begin position="165"/>
        <end position="179"/>
    </location>
</feature>